<keyword evidence="1" id="KW-0472">Membrane</keyword>
<evidence type="ECO:0000313" key="2">
    <source>
        <dbReference type="EMBL" id="AAP91753.1"/>
    </source>
</evidence>
<dbReference type="AlphaFoldDB" id="Q69HM8"/>
<dbReference type="EMBL" id="AY261887">
    <property type="protein sequence ID" value="AAP91753.1"/>
    <property type="molecule type" value="mRNA"/>
</dbReference>
<feature type="transmembrane region" description="Helical" evidence="1">
    <location>
        <begin position="149"/>
        <end position="168"/>
    </location>
</feature>
<feature type="non-terminal residue" evidence="2">
    <location>
        <position position="1"/>
    </location>
</feature>
<name>Q69HM8_CIOIN</name>
<proteinExistence type="evidence at transcript level"/>
<reference evidence="2" key="1">
    <citation type="journal article" date="2003" name="DNA Res.">
        <title>Identification and sequence of seventy-nine new transcripts expressed in hemocytes of Ciona intestinalis, three of which may be involved in characteristic cell-cell communication.</title>
        <authorList>
            <person name="Terajima D."/>
            <person name="Yamada S."/>
            <person name="Uchino R."/>
            <person name="Ikawa S."/>
            <person name="Ikeda M."/>
            <person name="Shida K."/>
            <person name="Arai Y."/>
            <person name="Wang H.G."/>
            <person name="Satoh N."/>
            <person name="Satake M."/>
        </authorList>
    </citation>
    <scope>NUCLEOTIDE SEQUENCE</scope>
</reference>
<keyword evidence="1" id="KW-0812">Transmembrane</keyword>
<accession>Q69HM8</accession>
<evidence type="ECO:0000256" key="1">
    <source>
        <dbReference type="SAM" id="Phobius"/>
    </source>
</evidence>
<organism evidence="2">
    <name type="scientific">Ciona intestinalis</name>
    <name type="common">Transparent sea squirt</name>
    <name type="synonym">Ascidia intestinalis</name>
    <dbReference type="NCBI Taxonomy" id="7719"/>
    <lineage>
        <taxon>Eukaryota</taxon>
        <taxon>Metazoa</taxon>
        <taxon>Chordata</taxon>
        <taxon>Tunicata</taxon>
        <taxon>Ascidiacea</taxon>
        <taxon>Phlebobranchia</taxon>
        <taxon>Cionidae</taxon>
        <taxon>Ciona</taxon>
    </lineage>
</organism>
<protein>
    <submittedName>
        <fullName evidence="2">Polydomain protein-like</fullName>
    </submittedName>
</protein>
<keyword evidence="1" id="KW-1133">Transmembrane helix</keyword>
<sequence length="204" mass="23342">YKVDSSAKSKTELPSGSITVQATEELEFECNQMSAMHYRNFKLINVSRVTCRENGEFFPDISHLCVDTCNLPMEERIWLDSPYSSLTQVFVNDTVKYSCPSGYAPGNQTTLYANVTCTMENKNDFPLLFSCVRVESYSKSNGGYLKEEHGWWIFACVLVVVIFCVLVANRRVRQPGYTQTLNPNYQAGGYMYPPYTGRWNYNDE</sequence>